<reference evidence="1" key="2">
    <citation type="submission" date="2018-08" db="UniProtKB">
        <authorList>
            <consortium name="EnsemblPlants"/>
        </authorList>
    </citation>
    <scope>IDENTIFICATION</scope>
    <source>
        <strain evidence="1">Yugu1</strain>
    </source>
</reference>
<protein>
    <submittedName>
        <fullName evidence="1">Uncharacterized protein</fullName>
    </submittedName>
</protein>
<dbReference type="Gramene" id="KQL16229">
    <property type="protein sequence ID" value="KQL16229"/>
    <property type="gene ID" value="SETIT_025675mg"/>
</dbReference>
<organism evidence="1 2">
    <name type="scientific">Setaria italica</name>
    <name type="common">Foxtail millet</name>
    <name type="synonym">Panicum italicum</name>
    <dbReference type="NCBI Taxonomy" id="4555"/>
    <lineage>
        <taxon>Eukaryota</taxon>
        <taxon>Viridiplantae</taxon>
        <taxon>Streptophyta</taxon>
        <taxon>Embryophyta</taxon>
        <taxon>Tracheophyta</taxon>
        <taxon>Spermatophyta</taxon>
        <taxon>Magnoliopsida</taxon>
        <taxon>Liliopsida</taxon>
        <taxon>Poales</taxon>
        <taxon>Poaceae</taxon>
        <taxon>PACMAD clade</taxon>
        <taxon>Panicoideae</taxon>
        <taxon>Panicodae</taxon>
        <taxon>Paniceae</taxon>
        <taxon>Cenchrinae</taxon>
        <taxon>Setaria</taxon>
    </lineage>
</organism>
<evidence type="ECO:0000313" key="1">
    <source>
        <dbReference type="EnsemblPlants" id="KQL16229"/>
    </source>
</evidence>
<proteinExistence type="predicted"/>
<sequence length="54" mass="6397">MMSKMSMAGGYYVICELKNFSWCHSMSSLLNIFVNLIQYIDIIKPRNGYSFFFR</sequence>
<dbReference type="InParanoid" id="K3ZGH3"/>
<dbReference type="AlphaFoldDB" id="K3ZGH3"/>
<evidence type="ECO:0000313" key="2">
    <source>
        <dbReference type="Proteomes" id="UP000004995"/>
    </source>
</evidence>
<keyword evidence="2" id="KW-1185">Reference proteome</keyword>
<dbReference type="EMBL" id="AGNK02001904">
    <property type="status" value="NOT_ANNOTATED_CDS"/>
    <property type="molecule type" value="Genomic_DNA"/>
</dbReference>
<name>K3ZGH3_SETIT</name>
<dbReference type="Proteomes" id="UP000004995">
    <property type="component" value="Unassembled WGS sequence"/>
</dbReference>
<dbReference type="EnsemblPlants" id="KQL16229">
    <property type="protein sequence ID" value="KQL16229"/>
    <property type="gene ID" value="SETIT_025675mg"/>
</dbReference>
<accession>K3ZGH3</accession>
<dbReference type="HOGENOM" id="CLU_3053968_0_0_1"/>
<reference evidence="2" key="1">
    <citation type="journal article" date="2012" name="Nat. Biotechnol.">
        <title>Reference genome sequence of the model plant Setaria.</title>
        <authorList>
            <person name="Bennetzen J.L."/>
            <person name="Schmutz J."/>
            <person name="Wang H."/>
            <person name="Percifield R."/>
            <person name="Hawkins J."/>
            <person name="Pontaroli A.C."/>
            <person name="Estep M."/>
            <person name="Feng L."/>
            <person name="Vaughn J.N."/>
            <person name="Grimwood J."/>
            <person name="Jenkins J."/>
            <person name="Barry K."/>
            <person name="Lindquist E."/>
            <person name="Hellsten U."/>
            <person name="Deshpande S."/>
            <person name="Wang X."/>
            <person name="Wu X."/>
            <person name="Mitros T."/>
            <person name="Triplett J."/>
            <person name="Yang X."/>
            <person name="Ye C.Y."/>
            <person name="Mauro-Herrera M."/>
            <person name="Wang L."/>
            <person name="Li P."/>
            <person name="Sharma M."/>
            <person name="Sharma R."/>
            <person name="Ronald P.C."/>
            <person name="Panaud O."/>
            <person name="Kellogg E.A."/>
            <person name="Brutnell T.P."/>
            <person name="Doust A.N."/>
            <person name="Tuskan G.A."/>
            <person name="Rokhsar D."/>
            <person name="Devos K.M."/>
        </authorList>
    </citation>
    <scope>NUCLEOTIDE SEQUENCE [LARGE SCALE GENOMIC DNA]</scope>
    <source>
        <strain evidence="2">cv. Yugu1</strain>
    </source>
</reference>